<organism evidence="4 5">
    <name type="scientific">Vibrio qingdaonensis</name>
    <dbReference type="NCBI Taxonomy" id="2829491"/>
    <lineage>
        <taxon>Bacteria</taxon>
        <taxon>Pseudomonadati</taxon>
        <taxon>Pseudomonadota</taxon>
        <taxon>Gammaproteobacteria</taxon>
        <taxon>Vibrionales</taxon>
        <taxon>Vibrionaceae</taxon>
        <taxon>Vibrio</taxon>
    </lineage>
</organism>
<dbReference type="Proteomes" id="UP001155587">
    <property type="component" value="Unassembled WGS sequence"/>
</dbReference>
<dbReference type="EMBL" id="JAKRRY010000011">
    <property type="protein sequence ID" value="MCW8346443.1"/>
    <property type="molecule type" value="Genomic_DNA"/>
</dbReference>
<dbReference type="SMART" id="SM00052">
    <property type="entry name" value="EAL"/>
    <property type="match status" value="1"/>
</dbReference>
<feature type="modified residue" description="4-aspartylphosphate" evidence="1">
    <location>
        <position position="55"/>
    </location>
</feature>
<sequence>MMYKSILLIDDSKIDREMTSIYLSALGVGSVQHASNGEVASNILATQSFELIICDIDMPVCDGLDFIKRLATIDKSVPILMISSIAQGFSQSVVLMANKLGFKRVDFLQKPFCIDTLGETLQSLMLSKSIKPNVFNNDFQLHELLTALYQHQIVNYYQEKVALNSQQIVGYEILSRYEHPIQGVIPAARFLVDDLPTSFYCQLFLLSLERAIRYWKLENIDVPFSINASPDIFSTPGIVTSIIDLLVSYDFDFSKVIIEITEGRSYLLDSTFLYAFNKLSLVGIRFSIDDFGEDHATFEKLASLSFYELKISRKLLLASGECNKIYALIKNIVLACKDINIQTVAEGVENNELLKLVNDLGFDIYQGFLFGKPSQAIKYRGLVNEYIDS</sequence>
<accession>A0A9X3CN84</accession>
<dbReference type="CDD" id="cd01948">
    <property type="entry name" value="EAL"/>
    <property type="match status" value="1"/>
</dbReference>
<dbReference type="GO" id="GO:0000160">
    <property type="term" value="P:phosphorelay signal transduction system"/>
    <property type="evidence" value="ECO:0007669"/>
    <property type="project" value="InterPro"/>
</dbReference>
<dbReference type="InterPro" id="IPR001789">
    <property type="entry name" value="Sig_transdc_resp-reg_receiver"/>
</dbReference>
<name>A0A9X3CN84_9VIBR</name>
<evidence type="ECO:0000256" key="1">
    <source>
        <dbReference type="PROSITE-ProRule" id="PRU00169"/>
    </source>
</evidence>
<comment type="caution">
    <text evidence="4">The sequence shown here is derived from an EMBL/GenBank/DDBJ whole genome shotgun (WGS) entry which is preliminary data.</text>
</comment>
<dbReference type="RefSeq" id="WP_265674999.1">
    <property type="nucleotide sequence ID" value="NZ_JAKRRY010000011.1"/>
</dbReference>
<dbReference type="InterPro" id="IPR035919">
    <property type="entry name" value="EAL_sf"/>
</dbReference>
<evidence type="ECO:0000313" key="4">
    <source>
        <dbReference type="EMBL" id="MCW8346443.1"/>
    </source>
</evidence>
<reference evidence="4" key="1">
    <citation type="submission" date="2022-02" db="EMBL/GenBank/DDBJ databases">
        <title>Vibrio sp. nov, a new bacterium isolated from seawater.</title>
        <authorList>
            <person name="Yuan Y."/>
        </authorList>
    </citation>
    <scope>NUCLEOTIDE SEQUENCE</scope>
    <source>
        <strain evidence="4">ZSDZ65</strain>
    </source>
</reference>
<dbReference type="Pfam" id="PF00563">
    <property type="entry name" value="EAL"/>
    <property type="match status" value="1"/>
</dbReference>
<dbReference type="Gene3D" id="3.40.50.2300">
    <property type="match status" value="1"/>
</dbReference>
<feature type="domain" description="EAL" evidence="3">
    <location>
        <begin position="137"/>
        <end position="387"/>
    </location>
</feature>
<dbReference type="AlphaFoldDB" id="A0A9X3CN84"/>
<feature type="domain" description="Response regulatory" evidence="2">
    <location>
        <begin position="5"/>
        <end position="125"/>
    </location>
</feature>
<dbReference type="GO" id="GO:0071111">
    <property type="term" value="F:cyclic-guanylate-specific phosphodiesterase activity"/>
    <property type="evidence" value="ECO:0007669"/>
    <property type="project" value="InterPro"/>
</dbReference>
<dbReference type="PANTHER" id="PTHR33121">
    <property type="entry name" value="CYCLIC DI-GMP PHOSPHODIESTERASE PDEF"/>
    <property type="match status" value="1"/>
</dbReference>
<keyword evidence="1" id="KW-0597">Phosphoprotein</keyword>
<dbReference type="InterPro" id="IPR011006">
    <property type="entry name" value="CheY-like_superfamily"/>
</dbReference>
<dbReference type="SUPFAM" id="SSF52172">
    <property type="entry name" value="CheY-like"/>
    <property type="match status" value="1"/>
</dbReference>
<evidence type="ECO:0000313" key="5">
    <source>
        <dbReference type="Proteomes" id="UP001155587"/>
    </source>
</evidence>
<dbReference type="Gene3D" id="3.20.20.450">
    <property type="entry name" value="EAL domain"/>
    <property type="match status" value="1"/>
</dbReference>
<dbReference type="InterPro" id="IPR050706">
    <property type="entry name" value="Cyclic-di-GMP_PDE-like"/>
</dbReference>
<keyword evidence="5" id="KW-1185">Reference proteome</keyword>
<evidence type="ECO:0000259" key="3">
    <source>
        <dbReference type="PROSITE" id="PS50883"/>
    </source>
</evidence>
<dbReference type="PROSITE" id="PS50110">
    <property type="entry name" value="RESPONSE_REGULATORY"/>
    <property type="match status" value="1"/>
</dbReference>
<dbReference type="PROSITE" id="PS50883">
    <property type="entry name" value="EAL"/>
    <property type="match status" value="1"/>
</dbReference>
<gene>
    <name evidence="4" type="ORF">MD535_10565</name>
</gene>
<dbReference type="CDD" id="cd00156">
    <property type="entry name" value="REC"/>
    <property type="match status" value="1"/>
</dbReference>
<evidence type="ECO:0000259" key="2">
    <source>
        <dbReference type="PROSITE" id="PS50110"/>
    </source>
</evidence>
<dbReference type="Pfam" id="PF00072">
    <property type="entry name" value="Response_reg"/>
    <property type="match status" value="1"/>
</dbReference>
<proteinExistence type="predicted"/>
<protein>
    <submittedName>
        <fullName evidence="4">EAL domain-containing protein</fullName>
    </submittedName>
</protein>
<dbReference type="SMART" id="SM00448">
    <property type="entry name" value="REC"/>
    <property type="match status" value="1"/>
</dbReference>
<dbReference type="InterPro" id="IPR001633">
    <property type="entry name" value="EAL_dom"/>
</dbReference>
<dbReference type="SUPFAM" id="SSF141868">
    <property type="entry name" value="EAL domain-like"/>
    <property type="match status" value="1"/>
</dbReference>
<dbReference type="PANTHER" id="PTHR33121:SF71">
    <property type="entry name" value="OXYGEN SENSOR PROTEIN DOSP"/>
    <property type="match status" value="1"/>
</dbReference>